<comment type="caution">
    <text evidence="2">The sequence shown here is derived from an EMBL/GenBank/DDBJ whole genome shotgun (WGS) entry which is preliminary data.</text>
</comment>
<evidence type="ECO:0000313" key="3">
    <source>
        <dbReference type="EMBL" id="CAF3982605.1"/>
    </source>
</evidence>
<name>A0A816XVH9_9BILA</name>
<dbReference type="EMBL" id="CAJNOW010016032">
    <property type="protein sequence ID" value="CAF1647088.1"/>
    <property type="molecule type" value="Genomic_DNA"/>
</dbReference>
<proteinExistence type="predicted"/>
<reference evidence="2" key="1">
    <citation type="submission" date="2021-02" db="EMBL/GenBank/DDBJ databases">
        <authorList>
            <person name="Nowell W R."/>
        </authorList>
    </citation>
    <scope>NUCLEOTIDE SEQUENCE</scope>
</reference>
<protein>
    <submittedName>
        <fullName evidence="2">Uncharacterized protein</fullName>
    </submittedName>
</protein>
<dbReference type="EMBL" id="CAJOBJ010003917">
    <property type="protein sequence ID" value="CAF3982605.1"/>
    <property type="molecule type" value="Genomic_DNA"/>
</dbReference>
<evidence type="ECO:0000313" key="2">
    <source>
        <dbReference type="EMBL" id="CAF2151250.1"/>
    </source>
</evidence>
<accession>A0A816XVH9</accession>
<dbReference type="Proteomes" id="UP000663824">
    <property type="component" value="Unassembled WGS sequence"/>
</dbReference>
<evidence type="ECO:0000313" key="1">
    <source>
        <dbReference type="EMBL" id="CAF1647088.1"/>
    </source>
</evidence>
<dbReference type="Proteomes" id="UP000663834">
    <property type="component" value="Unassembled WGS sequence"/>
</dbReference>
<organism evidence="2 4">
    <name type="scientific">Rotaria magnacalcarata</name>
    <dbReference type="NCBI Taxonomy" id="392030"/>
    <lineage>
        <taxon>Eukaryota</taxon>
        <taxon>Metazoa</taxon>
        <taxon>Spiralia</taxon>
        <taxon>Gnathifera</taxon>
        <taxon>Rotifera</taxon>
        <taxon>Eurotatoria</taxon>
        <taxon>Bdelloidea</taxon>
        <taxon>Philodinida</taxon>
        <taxon>Philodinidae</taxon>
        <taxon>Rotaria</taxon>
    </lineage>
</organism>
<dbReference type="OrthoDB" id="10050935at2759"/>
<dbReference type="Proteomes" id="UP000681720">
    <property type="component" value="Unassembled WGS sequence"/>
</dbReference>
<gene>
    <name evidence="3" type="ORF">GIL414_LOCUS10762</name>
    <name evidence="1" type="ORF">KQP761_LOCUS29217</name>
    <name evidence="2" type="ORF">MBJ925_LOCUS31265</name>
</gene>
<dbReference type="AlphaFoldDB" id="A0A816XVH9"/>
<evidence type="ECO:0000313" key="4">
    <source>
        <dbReference type="Proteomes" id="UP000663824"/>
    </source>
</evidence>
<dbReference type="EMBL" id="CAJNRE010017119">
    <property type="protein sequence ID" value="CAF2151250.1"/>
    <property type="molecule type" value="Genomic_DNA"/>
</dbReference>
<sequence>MSAVNVKFIHTNVLHATELEVSTKVMFSDGLIKIIDAWQSVLRMDSLSCAIALFNIVATTLQFSSVARTSDGQQRVPLNFYNMVLARSSYGKSDITSLIRNVLRAIGTANGEEVNMCLDEFTRAGLMNCLNKSTKIFMSDEADMVFVDAGLFNGFAKPSTEANCRSLVMILYDRMFCPYVRRLASKTVVVEKSKLNLLGLSTDELMGTVVSHLKSGGSWDPMIGRFSWWVLDGPPMMEQLIEPVVNRLIPSIEQLSFACSLIRNCTFKYDNDALSRVVMWGNSIRQKSYEHRHDASLSSLFGKSIQHVHRYAAFIQTLEYGLDICMELIDRFKEFPSDGNIDQSLIERIDGIFHELFHEQIGVDKQVHQLLISIGPQEIKSILV</sequence>